<protein>
    <submittedName>
        <fullName evidence="2">Uncharacterized protein</fullName>
    </submittedName>
</protein>
<comment type="caution">
    <text evidence="2">The sequence shown here is derived from an EMBL/GenBank/DDBJ whole genome shotgun (WGS) entry which is preliminary data.</text>
</comment>
<evidence type="ECO:0000313" key="2">
    <source>
        <dbReference type="EMBL" id="KAK9276479.1"/>
    </source>
</evidence>
<dbReference type="EMBL" id="JBBPBK010000010">
    <property type="protein sequence ID" value="KAK9276479.1"/>
    <property type="molecule type" value="Genomic_DNA"/>
</dbReference>
<accession>A0AAP0RF96</accession>
<reference evidence="2 3" key="1">
    <citation type="journal article" date="2024" name="Plant J.">
        <title>Genome sequences and population genomics reveal climatic adaptation and genomic divergence between two closely related sweetgum species.</title>
        <authorList>
            <person name="Xu W.Q."/>
            <person name="Ren C.Q."/>
            <person name="Zhang X.Y."/>
            <person name="Comes H.P."/>
            <person name="Liu X.H."/>
            <person name="Li Y.G."/>
            <person name="Kettle C.J."/>
            <person name="Jalonen R."/>
            <person name="Gaisberger H."/>
            <person name="Ma Y.Z."/>
            <person name="Qiu Y.X."/>
        </authorList>
    </citation>
    <scope>NUCLEOTIDE SEQUENCE [LARGE SCALE GENOMIC DNA]</scope>
    <source>
        <strain evidence="2">Hangzhou</strain>
    </source>
</reference>
<proteinExistence type="predicted"/>
<dbReference type="AlphaFoldDB" id="A0AAP0RF96"/>
<evidence type="ECO:0000313" key="3">
    <source>
        <dbReference type="Proteomes" id="UP001415857"/>
    </source>
</evidence>
<dbReference type="PANTHER" id="PTHR38224:SF1">
    <property type="entry name" value="PHLOEM SPECIFIC PROTEIN"/>
    <property type="match status" value="1"/>
</dbReference>
<dbReference type="Proteomes" id="UP001415857">
    <property type="component" value="Unassembled WGS sequence"/>
</dbReference>
<dbReference type="PANTHER" id="PTHR38224">
    <property type="entry name" value="PHLOEM SPECIFIC PROTEIN"/>
    <property type="match status" value="1"/>
</dbReference>
<feature type="region of interest" description="Disordered" evidence="1">
    <location>
        <begin position="76"/>
        <end position="95"/>
    </location>
</feature>
<keyword evidence="3" id="KW-1185">Reference proteome</keyword>
<name>A0AAP0RF96_LIQFO</name>
<evidence type="ECO:0000256" key="1">
    <source>
        <dbReference type="SAM" id="MobiDB-lite"/>
    </source>
</evidence>
<gene>
    <name evidence="2" type="ORF">L1049_006013</name>
</gene>
<sequence>MASRSSAYHAKHHHHDWDATDDYRVHASTMEPMPSKILDAPRRRNVHVTFSDLYEERVPETRERVRVVEYERAAEPAARNESYKRATESAARNGSYKACEENIDAEADEFIEIRHRKFELSKWMSMNAG</sequence>
<organism evidence="2 3">
    <name type="scientific">Liquidambar formosana</name>
    <name type="common">Formosan gum</name>
    <dbReference type="NCBI Taxonomy" id="63359"/>
    <lineage>
        <taxon>Eukaryota</taxon>
        <taxon>Viridiplantae</taxon>
        <taxon>Streptophyta</taxon>
        <taxon>Embryophyta</taxon>
        <taxon>Tracheophyta</taxon>
        <taxon>Spermatophyta</taxon>
        <taxon>Magnoliopsida</taxon>
        <taxon>eudicotyledons</taxon>
        <taxon>Gunneridae</taxon>
        <taxon>Pentapetalae</taxon>
        <taxon>Saxifragales</taxon>
        <taxon>Altingiaceae</taxon>
        <taxon>Liquidambar</taxon>
    </lineage>
</organism>